<dbReference type="STRING" id="568069.A0A1J1IPT5"/>
<dbReference type="Proteomes" id="UP000183832">
    <property type="component" value="Unassembled WGS sequence"/>
</dbReference>
<comment type="function">
    <text evidence="1">Neuropeptide that triggers the performance of ecdysis behaviors at the end of a molt. It triggers adult behavior patterns: larval, pupal and adult ecdysis, and plasticization during the molt.</text>
</comment>
<dbReference type="EMBL" id="CVRI01000057">
    <property type="protein sequence ID" value="CRL02231.1"/>
    <property type="molecule type" value="Genomic_DNA"/>
</dbReference>
<keyword evidence="1" id="KW-0372">Hormone</keyword>
<keyword evidence="1" id="KW-0964">Secreted</keyword>
<keyword evidence="2" id="KW-1015">Disulfide bond</keyword>
<protein>
    <recommendedName>
        <fullName evidence="1">Eclosion hormone</fullName>
    </recommendedName>
    <alternativeName>
        <fullName evidence="1">EH</fullName>
    </alternativeName>
    <alternativeName>
        <fullName evidence="1">Ecdysis activator</fullName>
    </alternativeName>
</protein>
<organism evidence="4 5">
    <name type="scientific">Clunio marinus</name>
    <dbReference type="NCBI Taxonomy" id="568069"/>
    <lineage>
        <taxon>Eukaryota</taxon>
        <taxon>Metazoa</taxon>
        <taxon>Ecdysozoa</taxon>
        <taxon>Arthropoda</taxon>
        <taxon>Hexapoda</taxon>
        <taxon>Insecta</taxon>
        <taxon>Pterygota</taxon>
        <taxon>Neoptera</taxon>
        <taxon>Endopterygota</taxon>
        <taxon>Diptera</taxon>
        <taxon>Nematocera</taxon>
        <taxon>Chironomoidea</taxon>
        <taxon>Chironomidae</taxon>
        <taxon>Clunio</taxon>
    </lineage>
</organism>
<evidence type="ECO:0000256" key="3">
    <source>
        <dbReference type="SAM" id="SignalP"/>
    </source>
</evidence>
<dbReference type="OrthoDB" id="6432957at2759"/>
<dbReference type="Pfam" id="PF04736">
    <property type="entry name" value="Eclosion"/>
    <property type="match status" value="1"/>
</dbReference>
<name>A0A1J1IPT5_9DIPT</name>
<comment type="subcellular location">
    <subcellularLocation>
        <location evidence="1">Secreted</location>
    </subcellularLocation>
</comment>
<dbReference type="GO" id="GO:0005576">
    <property type="term" value="C:extracellular region"/>
    <property type="evidence" value="ECO:0007669"/>
    <property type="project" value="UniProtKB-SubCell"/>
</dbReference>
<feature type="chain" id="PRO_5012317398" description="Eclosion hormone" evidence="3">
    <location>
        <begin position="26"/>
        <end position="93"/>
    </location>
</feature>
<dbReference type="AlphaFoldDB" id="A0A1J1IPT5"/>
<keyword evidence="1" id="KW-0527">Neuropeptide</keyword>
<dbReference type="GO" id="GO:0007218">
    <property type="term" value="P:neuropeptide signaling pathway"/>
    <property type="evidence" value="ECO:0007669"/>
    <property type="project" value="UniProtKB-UniRule"/>
</dbReference>
<feature type="disulfide bond" evidence="2">
    <location>
        <begin position="47"/>
        <end position="63"/>
    </location>
</feature>
<evidence type="ECO:0000313" key="4">
    <source>
        <dbReference type="EMBL" id="CRL02231.1"/>
    </source>
</evidence>
<keyword evidence="3" id="KW-0732">Signal</keyword>
<dbReference type="InterPro" id="IPR006825">
    <property type="entry name" value="Eclosion"/>
</dbReference>
<keyword evidence="5" id="KW-1185">Reference proteome</keyword>
<evidence type="ECO:0000256" key="2">
    <source>
        <dbReference type="PIRSR" id="PIRSR001859-50"/>
    </source>
</evidence>
<gene>
    <name evidence="4" type="primary">putative Eclosion hormone</name>
    <name evidence="4" type="ORF">CLUMA_CG015134</name>
</gene>
<proteinExistence type="inferred from homology"/>
<reference evidence="4 5" key="1">
    <citation type="submission" date="2015-04" db="EMBL/GenBank/DDBJ databases">
        <authorList>
            <person name="Syromyatnikov M.Y."/>
            <person name="Popov V.N."/>
        </authorList>
    </citation>
    <scope>NUCLEOTIDE SEQUENCE [LARGE SCALE GENOMIC DNA]</scope>
</reference>
<feature type="disulfide bond" evidence="2">
    <location>
        <begin position="43"/>
        <end position="67"/>
    </location>
</feature>
<evidence type="ECO:0000313" key="5">
    <source>
        <dbReference type="Proteomes" id="UP000183832"/>
    </source>
</evidence>
<evidence type="ECO:0000256" key="1">
    <source>
        <dbReference type="PIRNR" id="PIRNR001859"/>
    </source>
</evidence>
<feature type="signal peptide" evidence="3">
    <location>
        <begin position="1"/>
        <end position="25"/>
    </location>
</feature>
<dbReference type="GO" id="GO:0018990">
    <property type="term" value="P:ecdysis, chitin-based cuticle"/>
    <property type="evidence" value="ECO:0007669"/>
    <property type="project" value="UniProtKB-UniRule"/>
</dbReference>
<dbReference type="GO" id="GO:0008255">
    <property type="term" value="F:ecdysis-triggering hormone activity"/>
    <property type="evidence" value="ECO:0007669"/>
    <property type="project" value="InterPro"/>
</dbReference>
<sequence length="93" mass="10184">MPSMKIMLLLSAIVLTLYFIENTAGNPYPSIDLFGGYDILGVCLRNCAQCKKMFGSFFEGQLCADSCVKFKGKVIPDCEDLASIAPFLSTKTE</sequence>
<feature type="disulfide bond" evidence="2">
    <location>
        <begin position="50"/>
        <end position="78"/>
    </location>
</feature>
<comment type="similarity">
    <text evidence="1">Belongs to the insect eclosion hormone family.</text>
</comment>
<dbReference type="PIRSF" id="PIRSF001859">
    <property type="entry name" value="Eclosion"/>
    <property type="match status" value="1"/>
</dbReference>
<accession>A0A1J1IPT5</accession>